<keyword evidence="2" id="KW-0378">Hydrolase</keyword>
<sequence length="1759" mass="190531">MMEESDDDFKELCASFFQRVKKNAPKELSGEKKKPKASSIQIRSKQKRPRQTAANSKTLRGPKGKKQQPRSQAFQAKNQGIAKLLEPGPAPTENGESCALDPTAAPVPAPAPAPPPAADEPVLEDGVQNAQTEGAPRGDAQPPASGLPTAPAVSPSRPRTAELVLQRMQQFKRAHPTRLKHASEACLLEAATAETSPKDPQEERMVENGTLHFPHRGCGPGPLATESDAEVALALQQELGQEGAPAREEGLEEEGWFFCQICQKDLSAMTVTRREQHVNRCLDEAEKASRPCAPQIPGCPICGKLFLSMQSRSSHLKQCATRMEVCPQLLLQAVRLQTAQHQGNCSPATTPSPNWETLKRKGAPIKKEPQKRKKVSPPEAPSEDLLVAMALSRSELEQCQPVPALRLGNAFSKWIKLGAEKRGRKKLPIFPPPLLVQDSQATRRQMEDRVATLLAEEDVPLPSTPPLPTSRILEKEAEHASWRLSLPVGRQNFLWEGSALMGSWALEAFYTTSLVPPIVPWQPTQELKTEPMSPLRLPDQLQLDAHLSASLHSRPWSGRSPGGRLVEASPGKASPTSSQRERQALQDLVDLAREGLQPSNRGLGGWGEEAATDLVPSSLPLSGFVLTPKEELLERDDATSVRTGLPRLSLGLLLADLRAMVNNPHLSDVQFQVDSGEVLYAHKFVLYARCPLLIQHVNSDGFLAVEDGDLRTHRVLLRDVSAEGAHHFLRYLYVADTDVPSRLAPMLHPLALRFGLSELAHLCKQAPVTMGMASGIGEKEEETCEGRADTFQDVLRSVWVEEEEEAEALLKPEGPEEDRENVDEAEMEEIYEFAATQRKLLREERAAERAEAADQLEWERLAPEYARTHCLVGARLEEDAGPKESPEQGSKETLAGWEGVGLSAAPGLWPQRPHSEDSETPKHEAGRETAECSSPSSRSSGLRAGRREGSRLHSSDGYYGYEQPLSFIQGEDSTPSQVTSDSEEQKGQVMKKGAEAPCSPMHQQEPTVRQPALGASPPWSPRHAHRSGGSSPSTPRSQSAAAKAVSQGSPVLPSKQRRSSGVSPALTDRSPRGGRRSSSTRARPSLAAPVSPEAPTSIDLTQPDSGAPPCRGRDSDVILLLDSDEELELTQAGKRPGTSASPEAGKGVDVSPRSSELFSIIDIDADLDRSPSLPGKDGELQLGASMPSPSGSRGSVGSRGRCRLFCDQESSPEEDSTPDRSWLVPATPLAGRSRHCTSQARGLHARTSVQEPRAAAAGKKEATEPHPVLVPQTTPPWLLPASPGSSAGRRGTARSPASGQSQPHTCPPRRRRRHSMPKPLRLSQAPVGEVVEVEDSDDELGVAPLKANSSPLPEGELPAPSDSWTAEPLSPIPIDHLNLGQTGPLSTSSPSPRPREAPTSEPCSFPSPLNTTPIRGSCPDPGGAPEQSPGASRLSWLNSELWDKWDGETSPEGLLLAQRQGTPCAGEPGGSETPKGARRKKNLPPKVPITPMPRYSILETPVLKKELDRFGVRPLPKRQMVLKLKEIFQYTHQTLESDSDDEIPSSQVPLMQATAEAPKTSRSGGHPPPKATTGYITQRAKGPIEGTSRRCRRRQPVEAPPALPRPPAKEDASDPNDEDQLPASQESAATSVVSSDGSWGSQSSACGEFGAAFESEGADEGEEGVPASQVASRAADTQEAVWHYIRSQPALYRRVLLYQPLELAELQAELRQSGIRVAAGKLLDFLDSQCITFTTAATRRERLEQKRRRPAGKKRRGQD</sequence>
<dbReference type="RefSeq" id="XP_045141886.1">
    <property type="nucleotide sequence ID" value="XM_045285951.1"/>
</dbReference>
<accession>A0AC55CQC1</accession>
<proteinExistence type="predicted"/>
<organism evidence="1 2">
    <name type="scientific">Echinops telfairi</name>
    <name type="common">Lesser hedgehog tenrec</name>
    <dbReference type="NCBI Taxonomy" id="9371"/>
    <lineage>
        <taxon>Eukaryota</taxon>
        <taxon>Metazoa</taxon>
        <taxon>Chordata</taxon>
        <taxon>Craniata</taxon>
        <taxon>Vertebrata</taxon>
        <taxon>Euteleostomi</taxon>
        <taxon>Mammalia</taxon>
        <taxon>Eutheria</taxon>
        <taxon>Afrotheria</taxon>
        <taxon>Tenrecidae</taxon>
        <taxon>Tenrecinae</taxon>
        <taxon>Echinops</taxon>
    </lineage>
</organism>
<keyword evidence="2" id="KW-0540">Nuclease</keyword>
<keyword evidence="1" id="KW-1185">Reference proteome</keyword>
<dbReference type="Proteomes" id="UP000694863">
    <property type="component" value="Unplaced"/>
</dbReference>
<reference evidence="2" key="1">
    <citation type="submission" date="2025-08" db="UniProtKB">
        <authorList>
            <consortium name="RefSeq"/>
        </authorList>
    </citation>
    <scope>IDENTIFICATION</scope>
</reference>
<evidence type="ECO:0000313" key="2">
    <source>
        <dbReference type="RefSeq" id="XP_045141886.1"/>
    </source>
</evidence>
<evidence type="ECO:0000313" key="1">
    <source>
        <dbReference type="Proteomes" id="UP000694863"/>
    </source>
</evidence>
<name>A0AC55CQC1_ECHTE</name>
<gene>
    <name evidence="2" type="primary">SLX4</name>
</gene>
<keyword evidence="2" id="KW-0255">Endonuclease</keyword>
<protein>
    <submittedName>
        <fullName evidence="2">Structure-specific endonuclease subunit SLX4 isoform X1</fullName>
    </submittedName>
</protein>